<dbReference type="PROSITE" id="PS50113">
    <property type="entry name" value="PAC"/>
    <property type="match status" value="1"/>
</dbReference>
<dbReference type="AlphaFoldDB" id="A0A7W8MG46"/>
<name>A0A7W8MG46_9CAUL</name>
<evidence type="ECO:0000256" key="2">
    <source>
        <dbReference type="ARBA" id="ARBA00012438"/>
    </source>
</evidence>
<dbReference type="PANTHER" id="PTHR41523">
    <property type="entry name" value="TWO-COMPONENT SYSTEM SENSOR PROTEIN"/>
    <property type="match status" value="1"/>
</dbReference>
<proteinExistence type="predicted"/>
<dbReference type="PANTHER" id="PTHR41523:SF7">
    <property type="entry name" value="HISTIDINE KINASE"/>
    <property type="match status" value="1"/>
</dbReference>
<dbReference type="Pfam" id="PF08448">
    <property type="entry name" value="PAS_4"/>
    <property type="match status" value="1"/>
</dbReference>
<feature type="domain" description="PAC" evidence="9">
    <location>
        <begin position="248"/>
        <end position="303"/>
    </location>
</feature>
<accession>A0A7W8MG46</accession>
<comment type="catalytic activity">
    <reaction evidence="1">
        <text>ATP + protein L-histidine = ADP + protein N-phospho-L-histidine.</text>
        <dbReference type="EC" id="2.7.13.3"/>
    </reaction>
</comment>
<dbReference type="InterPro" id="IPR000700">
    <property type="entry name" value="PAS-assoc_C"/>
</dbReference>
<dbReference type="InterPro" id="IPR013656">
    <property type="entry name" value="PAS_4"/>
</dbReference>
<organism evidence="10 11">
    <name type="scientific">Brevundimonas basaltis</name>
    <dbReference type="NCBI Taxonomy" id="472166"/>
    <lineage>
        <taxon>Bacteria</taxon>
        <taxon>Pseudomonadati</taxon>
        <taxon>Pseudomonadota</taxon>
        <taxon>Alphaproteobacteria</taxon>
        <taxon>Caulobacterales</taxon>
        <taxon>Caulobacteraceae</taxon>
        <taxon>Brevundimonas</taxon>
    </lineage>
</organism>
<dbReference type="EC" id="2.7.13.3" evidence="2"/>
<dbReference type="Gene3D" id="3.30.450.20">
    <property type="entry name" value="PAS domain"/>
    <property type="match status" value="2"/>
</dbReference>
<sequence>MRTAPDTDLAFLEGGGEMGALMRAHDWSTSPVGPPATWPQPLRTTVRLMLNTGHPIFIIWGSEGACFYNDAFRPSIGDERHPGALGRPAIEVWEEIWPDISPQIEQVMAGRGATWHENQLLPITRNGVLETVYWTYSYGPIDNPDAPAGVGGVLVICTETTQTVLAEQRRSAEAARQRRLFEQAPGFIIIMHGPDHVVEFVNDSHRATFNSESWVGQTIRDAFPSIEGQGFFEELDAVYRTGVVFEAREAEVRYRRGPDAPEETRYLTFTYAPLFNDAGEVSGIFCLGYDVTEGRRAQLAEIRQHRHLQLLVDELNHRVKNTLAIVQSLAQQSFRGEAAAARQAFEGRLVALANAHNVLTAEGWESADLGDIVRGALHAHATAESRFHLEGPDVRLPPQSAVAVALVLHELTTNAMKYGALTQDQGRVEVSWRVRPDPEPCVDLCWTESGGPPVSAPDHNGFGSRMIERAMAGEGGKARLDFRPEGVVCEISVGLHADTA</sequence>
<comment type="caution">
    <text evidence="10">The sequence shown here is derived from an EMBL/GenBank/DDBJ whole genome shotgun (WGS) entry which is preliminary data.</text>
</comment>
<dbReference type="InterPro" id="IPR036890">
    <property type="entry name" value="HATPase_C_sf"/>
</dbReference>
<dbReference type="Gene3D" id="3.30.565.10">
    <property type="entry name" value="Histidine kinase-like ATPase, C-terminal domain"/>
    <property type="match status" value="1"/>
</dbReference>
<reference evidence="10 11" key="1">
    <citation type="submission" date="2020-08" db="EMBL/GenBank/DDBJ databases">
        <title>Genomic Encyclopedia of Type Strains, Phase IV (KMG-IV): sequencing the most valuable type-strain genomes for metagenomic binning, comparative biology and taxonomic classification.</title>
        <authorList>
            <person name="Goeker M."/>
        </authorList>
    </citation>
    <scope>NUCLEOTIDE SEQUENCE [LARGE SCALE GENOMIC DNA]</scope>
    <source>
        <strain evidence="10 11">DSM 25335</strain>
    </source>
</reference>
<keyword evidence="11" id="KW-1185">Reference proteome</keyword>
<evidence type="ECO:0000256" key="6">
    <source>
        <dbReference type="ARBA" id="ARBA00022741"/>
    </source>
</evidence>
<keyword evidence="6" id="KW-0547">Nucleotide-binding</keyword>
<evidence type="ECO:0000256" key="3">
    <source>
        <dbReference type="ARBA" id="ARBA00022553"/>
    </source>
</evidence>
<evidence type="ECO:0000256" key="4">
    <source>
        <dbReference type="ARBA" id="ARBA00022679"/>
    </source>
</evidence>
<dbReference type="GO" id="GO:0004673">
    <property type="term" value="F:protein histidine kinase activity"/>
    <property type="evidence" value="ECO:0007669"/>
    <property type="project" value="UniProtKB-EC"/>
</dbReference>
<dbReference type="RefSeq" id="WP_183252430.1">
    <property type="nucleotide sequence ID" value="NZ_BAAAFF010000004.1"/>
</dbReference>
<keyword evidence="5" id="KW-0677">Repeat</keyword>
<evidence type="ECO:0000256" key="5">
    <source>
        <dbReference type="ARBA" id="ARBA00022737"/>
    </source>
</evidence>
<evidence type="ECO:0000256" key="7">
    <source>
        <dbReference type="ARBA" id="ARBA00022777"/>
    </source>
</evidence>
<dbReference type="Proteomes" id="UP000566663">
    <property type="component" value="Unassembled WGS sequence"/>
</dbReference>
<evidence type="ECO:0000256" key="1">
    <source>
        <dbReference type="ARBA" id="ARBA00000085"/>
    </source>
</evidence>
<keyword evidence="4" id="KW-0808">Transferase</keyword>
<keyword evidence="7 10" id="KW-0418">Kinase</keyword>
<dbReference type="SMART" id="SM00911">
    <property type="entry name" value="HWE_HK"/>
    <property type="match status" value="1"/>
</dbReference>
<keyword evidence="8" id="KW-0067">ATP-binding</keyword>
<dbReference type="EMBL" id="JACHFZ010000001">
    <property type="protein sequence ID" value="MBB5291254.1"/>
    <property type="molecule type" value="Genomic_DNA"/>
</dbReference>
<dbReference type="InterPro" id="IPR011102">
    <property type="entry name" value="Sig_transdc_His_kinase_HWE"/>
</dbReference>
<evidence type="ECO:0000313" key="10">
    <source>
        <dbReference type="EMBL" id="MBB5291254.1"/>
    </source>
</evidence>
<dbReference type="GO" id="GO:0005524">
    <property type="term" value="F:ATP binding"/>
    <property type="evidence" value="ECO:0007669"/>
    <property type="project" value="UniProtKB-KW"/>
</dbReference>
<evidence type="ECO:0000313" key="11">
    <source>
        <dbReference type="Proteomes" id="UP000566663"/>
    </source>
</evidence>
<dbReference type="InterPro" id="IPR035965">
    <property type="entry name" value="PAS-like_dom_sf"/>
</dbReference>
<dbReference type="SUPFAM" id="SSF55785">
    <property type="entry name" value="PYP-like sensor domain (PAS domain)"/>
    <property type="match status" value="1"/>
</dbReference>
<gene>
    <name evidence="10" type="ORF">HNQ67_000750</name>
</gene>
<evidence type="ECO:0000259" key="9">
    <source>
        <dbReference type="PROSITE" id="PS50113"/>
    </source>
</evidence>
<keyword evidence="3" id="KW-0597">Phosphoprotein</keyword>
<dbReference type="Pfam" id="PF07536">
    <property type="entry name" value="HWE_HK"/>
    <property type="match status" value="1"/>
</dbReference>
<evidence type="ECO:0000256" key="8">
    <source>
        <dbReference type="ARBA" id="ARBA00022840"/>
    </source>
</evidence>
<protein>
    <recommendedName>
        <fullName evidence="2">histidine kinase</fullName>
        <ecNumber evidence="2">2.7.13.3</ecNumber>
    </recommendedName>
</protein>